<evidence type="ECO:0000256" key="1">
    <source>
        <dbReference type="SAM" id="Phobius"/>
    </source>
</evidence>
<keyword evidence="3" id="KW-1185">Reference proteome</keyword>
<keyword evidence="1" id="KW-0472">Membrane</keyword>
<proteinExistence type="predicted"/>
<dbReference type="EMBL" id="MU250527">
    <property type="protein sequence ID" value="KAG7449692.1"/>
    <property type="molecule type" value="Genomic_DNA"/>
</dbReference>
<name>A0A9P8AX90_9AGAR</name>
<feature type="transmembrane region" description="Helical" evidence="1">
    <location>
        <begin position="48"/>
        <end position="67"/>
    </location>
</feature>
<dbReference type="Proteomes" id="UP000812287">
    <property type="component" value="Unassembled WGS sequence"/>
</dbReference>
<evidence type="ECO:0000313" key="3">
    <source>
        <dbReference type="Proteomes" id="UP000812287"/>
    </source>
</evidence>
<dbReference type="RefSeq" id="XP_043043192.1">
    <property type="nucleotide sequence ID" value="XM_043176798.1"/>
</dbReference>
<keyword evidence="1" id="KW-1133">Transmembrane helix</keyword>
<keyword evidence="1" id="KW-0812">Transmembrane</keyword>
<accession>A0A9P8AX90</accession>
<protein>
    <submittedName>
        <fullName evidence="2">Uncharacterized protein</fullName>
    </submittedName>
</protein>
<reference evidence="2" key="1">
    <citation type="submission" date="2020-11" db="EMBL/GenBank/DDBJ databases">
        <title>Adaptations for nitrogen fixation in a non-lichenized fungal sporocarp promotes dispersal by wood-feeding termites.</title>
        <authorList>
            <consortium name="DOE Joint Genome Institute"/>
            <person name="Koch R.A."/>
            <person name="Yoon G."/>
            <person name="Arayal U."/>
            <person name="Lail K."/>
            <person name="Amirebrahimi M."/>
            <person name="Labutti K."/>
            <person name="Lipzen A."/>
            <person name="Riley R."/>
            <person name="Barry K."/>
            <person name="Henrissat B."/>
            <person name="Grigoriev I.V."/>
            <person name="Herr J.R."/>
            <person name="Aime M.C."/>
        </authorList>
    </citation>
    <scope>NUCLEOTIDE SEQUENCE</scope>
    <source>
        <strain evidence="2">MCA 3950</strain>
    </source>
</reference>
<evidence type="ECO:0000313" key="2">
    <source>
        <dbReference type="EMBL" id="KAG7449692.1"/>
    </source>
</evidence>
<organism evidence="2 3">
    <name type="scientific">Guyanagaster necrorhizus</name>
    <dbReference type="NCBI Taxonomy" id="856835"/>
    <lineage>
        <taxon>Eukaryota</taxon>
        <taxon>Fungi</taxon>
        <taxon>Dikarya</taxon>
        <taxon>Basidiomycota</taxon>
        <taxon>Agaricomycotina</taxon>
        <taxon>Agaricomycetes</taxon>
        <taxon>Agaricomycetidae</taxon>
        <taxon>Agaricales</taxon>
        <taxon>Marasmiineae</taxon>
        <taxon>Physalacriaceae</taxon>
        <taxon>Guyanagaster</taxon>
    </lineage>
</organism>
<gene>
    <name evidence="2" type="ORF">BT62DRAFT_1001984</name>
</gene>
<dbReference type="GeneID" id="66099085"/>
<feature type="transmembrane region" description="Helical" evidence="1">
    <location>
        <begin position="87"/>
        <end position="110"/>
    </location>
</feature>
<sequence length="118" mass="12991">MSISSSRASAEHTTMLFAKPPSCRLMSKSRLTAVAANRLMRRLNFERCVASIYGSYPYLELYALAIIDRSNMGVARLAGMGKDLELIAGARYSIVSCIYFIPYILLFALASSDVSIPI</sequence>
<comment type="caution">
    <text evidence="2">The sequence shown here is derived from an EMBL/GenBank/DDBJ whole genome shotgun (WGS) entry which is preliminary data.</text>
</comment>
<dbReference type="OrthoDB" id="3639251at2759"/>
<dbReference type="AlphaFoldDB" id="A0A9P8AX90"/>